<evidence type="ECO:0000256" key="4">
    <source>
        <dbReference type="ARBA" id="ARBA00022481"/>
    </source>
</evidence>
<dbReference type="Pfam" id="PF12019">
    <property type="entry name" value="GspH"/>
    <property type="match status" value="1"/>
</dbReference>
<gene>
    <name evidence="13" type="ORF">ACFOOG_13510</name>
</gene>
<organism evidence="13 14">
    <name type="scientific">Saccharospirillum mangrovi</name>
    <dbReference type="NCBI Taxonomy" id="2161747"/>
    <lineage>
        <taxon>Bacteria</taxon>
        <taxon>Pseudomonadati</taxon>
        <taxon>Pseudomonadota</taxon>
        <taxon>Gammaproteobacteria</taxon>
        <taxon>Oceanospirillales</taxon>
        <taxon>Saccharospirillaceae</taxon>
        <taxon>Saccharospirillum</taxon>
    </lineage>
</organism>
<evidence type="ECO:0000256" key="8">
    <source>
        <dbReference type="ARBA" id="ARBA00023136"/>
    </source>
</evidence>
<dbReference type="EMBL" id="JBHRYR010000004">
    <property type="protein sequence ID" value="MFC3853856.1"/>
    <property type="molecule type" value="Genomic_DNA"/>
</dbReference>
<feature type="transmembrane region" description="Helical" evidence="11">
    <location>
        <begin position="20"/>
        <end position="38"/>
    </location>
</feature>
<evidence type="ECO:0000313" key="14">
    <source>
        <dbReference type="Proteomes" id="UP001595617"/>
    </source>
</evidence>
<dbReference type="SUPFAM" id="SSF54523">
    <property type="entry name" value="Pili subunits"/>
    <property type="match status" value="1"/>
</dbReference>
<evidence type="ECO:0000256" key="7">
    <source>
        <dbReference type="ARBA" id="ARBA00022989"/>
    </source>
</evidence>
<keyword evidence="6 11" id="KW-0812">Transmembrane</keyword>
<proteinExistence type="inferred from homology"/>
<evidence type="ECO:0000313" key="13">
    <source>
        <dbReference type="EMBL" id="MFC3853856.1"/>
    </source>
</evidence>
<keyword evidence="3" id="KW-1003">Cell membrane</keyword>
<evidence type="ECO:0000256" key="5">
    <source>
        <dbReference type="ARBA" id="ARBA00022519"/>
    </source>
</evidence>
<comment type="similarity">
    <text evidence="9">Belongs to the GSP H family.</text>
</comment>
<comment type="subcellular location">
    <subcellularLocation>
        <location evidence="1">Cell inner membrane</location>
        <topology evidence="1">Single-pass membrane protein</topology>
    </subcellularLocation>
</comment>
<accession>A0ABV8A060</accession>
<reference evidence="14" key="1">
    <citation type="journal article" date="2019" name="Int. J. Syst. Evol. Microbiol.">
        <title>The Global Catalogue of Microorganisms (GCM) 10K type strain sequencing project: providing services to taxonomists for standard genome sequencing and annotation.</title>
        <authorList>
            <consortium name="The Broad Institute Genomics Platform"/>
            <consortium name="The Broad Institute Genome Sequencing Center for Infectious Disease"/>
            <person name="Wu L."/>
            <person name="Ma J."/>
        </authorList>
    </citation>
    <scope>NUCLEOTIDE SEQUENCE [LARGE SCALE GENOMIC DNA]</scope>
    <source>
        <strain evidence="14">IBRC 10765</strain>
    </source>
</reference>
<dbReference type="RefSeq" id="WP_380697501.1">
    <property type="nucleotide sequence ID" value="NZ_JBHRYR010000004.1"/>
</dbReference>
<evidence type="ECO:0000256" key="11">
    <source>
        <dbReference type="SAM" id="Phobius"/>
    </source>
</evidence>
<evidence type="ECO:0000259" key="12">
    <source>
        <dbReference type="Pfam" id="PF12019"/>
    </source>
</evidence>
<evidence type="ECO:0000256" key="9">
    <source>
        <dbReference type="ARBA" id="ARBA00025772"/>
    </source>
</evidence>
<dbReference type="InterPro" id="IPR045584">
    <property type="entry name" value="Pilin-like"/>
</dbReference>
<keyword evidence="5" id="KW-0997">Cell inner membrane</keyword>
<dbReference type="InterPro" id="IPR022346">
    <property type="entry name" value="T2SS_GspH"/>
</dbReference>
<feature type="domain" description="General secretion pathway GspH" evidence="12">
    <location>
        <begin position="51"/>
        <end position="157"/>
    </location>
</feature>
<keyword evidence="8 11" id="KW-0472">Membrane</keyword>
<dbReference type="InterPro" id="IPR012902">
    <property type="entry name" value="N_methyl_site"/>
</dbReference>
<comment type="caution">
    <text evidence="13">The sequence shown here is derived from an EMBL/GenBank/DDBJ whole genome shotgun (WGS) entry which is preliminary data.</text>
</comment>
<name>A0ABV8A060_9GAMM</name>
<dbReference type="NCBIfam" id="TIGR02532">
    <property type="entry name" value="IV_pilin_GFxxxE"/>
    <property type="match status" value="1"/>
</dbReference>
<sequence length="167" mass="17087">MIKRKNTSSSFNTGFNLLELMVVVAILGITALIAIPNMSRMVENSQLRSTVNDFSTALSLARSEALTSGSGFVNPVNLGGGASFANGWCVSTAANCAPAIRVFPALTGQTVSGSTASIQFNSRGELVGAAPTITFTPTGCAPGTADRARVIQVEPSGRTSIDSGACV</sequence>
<keyword evidence="4" id="KW-0488">Methylation</keyword>
<dbReference type="Gene3D" id="3.55.40.10">
    <property type="entry name" value="minor pseudopilin epsh domain"/>
    <property type="match status" value="1"/>
</dbReference>
<protein>
    <recommendedName>
        <fullName evidence="2">Type II secretion system protein H</fullName>
    </recommendedName>
    <alternativeName>
        <fullName evidence="10">General secretion pathway protein H</fullName>
    </alternativeName>
</protein>
<evidence type="ECO:0000256" key="3">
    <source>
        <dbReference type="ARBA" id="ARBA00022475"/>
    </source>
</evidence>
<evidence type="ECO:0000256" key="10">
    <source>
        <dbReference type="ARBA" id="ARBA00030775"/>
    </source>
</evidence>
<evidence type="ECO:0000256" key="1">
    <source>
        <dbReference type="ARBA" id="ARBA00004377"/>
    </source>
</evidence>
<evidence type="ECO:0000256" key="6">
    <source>
        <dbReference type="ARBA" id="ARBA00022692"/>
    </source>
</evidence>
<dbReference type="Proteomes" id="UP001595617">
    <property type="component" value="Unassembled WGS sequence"/>
</dbReference>
<evidence type="ECO:0000256" key="2">
    <source>
        <dbReference type="ARBA" id="ARBA00021549"/>
    </source>
</evidence>
<keyword evidence="14" id="KW-1185">Reference proteome</keyword>
<keyword evidence="7 11" id="KW-1133">Transmembrane helix</keyword>